<dbReference type="EMBL" id="BPLR01013940">
    <property type="protein sequence ID" value="GIY64905.1"/>
    <property type="molecule type" value="Genomic_DNA"/>
</dbReference>
<sequence>MNGVRSETSPIGDSNEHGMAVGCISPLPPSSAAIAGEEANRKSWPAVITAGRLKFPRITLDCDVSREGQTFVPQALLKSKTKRQTERIDPAAITTGRL</sequence>
<protein>
    <submittedName>
        <fullName evidence="2">Uncharacterized protein</fullName>
    </submittedName>
</protein>
<accession>A0AAV4V5V3</accession>
<evidence type="ECO:0000256" key="1">
    <source>
        <dbReference type="SAM" id="MobiDB-lite"/>
    </source>
</evidence>
<gene>
    <name evidence="2" type="ORF">CEXT_778581</name>
</gene>
<proteinExistence type="predicted"/>
<evidence type="ECO:0000313" key="2">
    <source>
        <dbReference type="EMBL" id="GIY64905.1"/>
    </source>
</evidence>
<comment type="caution">
    <text evidence="2">The sequence shown here is derived from an EMBL/GenBank/DDBJ whole genome shotgun (WGS) entry which is preliminary data.</text>
</comment>
<keyword evidence="3" id="KW-1185">Reference proteome</keyword>
<feature type="region of interest" description="Disordered" evidence="1">
    <location>
        <begin position="1"/>
        <end position="31"/>
    </location>
</feature>
<reference evidence="2 3" key="1">
    <citation type="submission" date="2021-06" db="EMBL/GenBank/DDBJ databases">
        <title>Caerostris extrusa draft genome.</title>
        <authorList>
            <person name="Kono N."/>
            <person name="Arakawa K."/>
        </authorList>
    </citation>
    <scope>NUCLEOTIDE SEQUENCE [LARGE SCALE GENOMIC DNA]</scope>
</reference>
<feature type="region of interest" description="Disordered" evidence="1">
    <location>
        <begin position="79"/>
        <end position="98"/>
    </location>
</feature>
<evidence type="ECO:0000313" key="3">
    <source>
        <dbReference type="Proteomes" id="UP001054945"/>
    </source>
</evidence>
<organism evidence="2 3">
    <name type="scientific">Caerostris extrusa</name>
    <name type="common">Bark spider</name>
    <name type="synonym">Caerostris bankana</name>
    <dbReference type="NCBI Taxonomy" id="172846"/>
    <lineage>
        <taxon>Eukaryota</taxon>
        <taxon>Metazoa</taxon>
        <taxon>Ecdysozoa</taxon>
        <taxon>Arthropoda</taxon>
        <taxon>Chelicerata</taxon>
        <taxon>Arachnida</taxon>
        <taxon>Araneae</taxon>
        <taxon>Araneomorphae</taxon>
        <taxon>Entelegynae</taxon>
        <taxon>Araneoidea</taxon>
        <taxon>Araneidae</taxon>
        <taxon>Caerostris</taxon>
    </lineage>
</organism>
<dbReference type="Proteomes" id="UP001054945">
    <property type="component" value="Unassembled WGS sequence"/>
</dbReference>
<feature type="compositionally biased region" description="Polar residues" evidence="1">
    <location>
        <begin position="1"/>
        <end position="12"/>
    </location>
</feature>
<dbReference type="AlphaFoldDB" id="A0AAV4V5V3"/>
<name>A0AAV4V5V3_CAEEX</name>